<keyword evidence="2" id="KW-1185">Reference proteome</keyword>
<dbReference type="PROSITE" id="PS51257">
    <property type="entry name" value="PROKAR_LIPOPROTEIN"/>
    <property type="match status" value="1"/>
</dbReference>
<dbReference type="InterPro" id="IPR025049">
    <property type="entry name" value="Mfa-like_1"/>
</dbReference>
<dbReference type="CDD" id="cd13120">
    <property type="entry name" value="BF2867_like_N"/>
    <property type="match status" value="1"/>
</dbReference>
<dbReference type="InterPro" id="IPR042278">
    <property type="entry name" value="Mfa-like_1_N"/>
</dbReference>
<sequence>MKKTNLVGACLVLSLLASCQQNESLSNMSEDAVLRLRASVYAAGAEARTVTDEMGGTEFSELDALGFFMPEENNPVKWTLTSGQWISESPLTWKDKVNTFQFCAYYPYSEEATTRTSIPMPDLSKQSGSLSEVGDFDFLAARCQTSYQETDNGTVSFTGSSSFKHVYSLLAITLKKDLPEENVLLSQATLEGKNLFGRSTYHFGEQADADGMTYEEGSEKDALAFDYEEPVEVAEESGYTMYFLCNPSDLEENSKFSIVYQRDGVSYTASTEKLGKQFQAGKFYRFTLKLTKEALQLVGCEVTGWISEELPELAIDEIPVE</sequence>
<dbReference type="EMBL" id="JACJJW010000001">
    <property type="protein sequence ID" value="MBM6757159.1"/>
    <property type="molecule type" value="Genomic_DNA"/>
</dbReference>
<dbReference type="Gene3D" id="2.60.40.2620">
    <property type="entry name" value="Fimbrillin-like"/>
    <property type="match status" value="1"/>
</dbReference>
<accession>A0ABS2ERZ4</accession>
<dbReference type="Proteomes" id="UP000703295">
    <property type="component" value="Unassembled WGS sequence"/>
</dbReference>
<dbReference type="RefSeq" id="WP_204473628.1">
    <property type="nucleotide sequence ID" value="NZ_JACJJW010000001.1"/>
</dbReference>
<dbReference type="Pfam" id="PF13149">
    <property type="entry name" value="Mfa_like_1"/>
    <property type="match status" value="1"/>
</dbReference>
<protein>
    <submittedName>
        <fullName evidence="1">Fimbrillin family protein</fullName>
    </submittedName>
</protein>
<comment type="caution">
    <text evidence="1">The sequence shown here is derived from an EMBL/GenBank/DDBJ whole genome shotgun (WGS) entry which is preliminary data.</text>
</comment>
<evidence type="ECO:0000313" key="1">
    <source>
        <dbReference type="EMBL" id="MBM6757159.1"/>
    </source>
</evidence>
<name>A0ABS2ERZ4_9BACE</name>
<gene>
    <name evidence="1" type="ORF">H6A31_00345</name>
</gene>
<proteinExistence type="predicted"/>
<organism evidence="1 2">
    <name type="scientific">Bacteroides mediterraneensis</name>
    <dbReference type="NCBI Taxonomy" id="1841856"/>
    <lineage>
        <taxon>Bacteria</taxon>
        <taxon>Pseudomonadati</taxon>
        <taxon>Bacteroidota</taxon>
        <taxon>Bacteroidia</taxon>
        <taxon>Bacteroidales</taxon>
        <taxon>Bacteroidaceae</taxon>
        <taxon>Bacteroides</taxon>
    </lineage>
</organism>
<evidence type="ECO:0000313" key="2">
    <source>
        <dbReference type="Proteomes" id="UP000703295"/>
    </source>
</evidence>
<reference evidence="1 2" key="1">
    <citation type="journal article" date="2021" name="Sci. Rep.">
        <title>The distribution of antibiotic resistance genes in chicken gut microbiota commensals.</title>
        <authorList>
            <person name="Juricova H."/>
            <person name="Matiasovicova J."/>
            <person name="Kubasova T."/>
            <person name="Cejkova D."/>
            <person name="Rychlik I."/>
        </authorList>
    </citation>
    <scope>NUCLEOTIDE SEQUENCE [LARGE SCALE GENOMIC DNA]</scope>
    <source>
        <strain evidence="1 2">An801</strain>
    </source>
</reference>
<dbReference type="Gene3D" id="2.60.40.2630">
    <property type="match status" value="1"/>
</dbReference>
<dbReference type="CDD" id="cd13121">
    <property type="entry name" value="BF2867_like_C"/>
    <property type="match status" value="1"/>
</dbReference>